<dbReference type="SUPFAM" id="SSF56801">
    <property type="entry name" value="Acetyl-CoA synthetase-like"/>
    <property type="match status" value="1"/>
</dbReference>
<dbReference type="InterPro" id="IPR020845">
    <property type="entry name" value="AMP-binding_CS"/>
</dbReference>
<comment type="caution">
    <text evidence="8">The sequence shown here is derived from an EMBL/GenBank/DDBJ whole genome shotgun (WGS) entry which is preliminary data.</text>
</comment>
<evidence type="ECO:0000256" key="5">
    <source>
        <dbReference type="ARBA" id="ARBA00067668"/>
    </source>
</evidence>
<dbReference type="RefSeq" id="WP_188612835.1">
    <property type="nucleotide sequence ID" value="NZ_BMGG01000015.1"/>
</dbReference>
<evidence type="ECO:0000313" key="9">
    <source>
        <dbReference type="Proteomes" id="UP000637002"/>
    </source>
</evidence>
<evidence type="ECO:0000256" key="2">
    <source>
        <dbReference type="ARBA" id="ARBA00022598"/>
    </source>
</evidence>
<dbReference type="InterPro" id="IPR042099">
    <property type="entry name" value="ANL_N_sf"/>
</dbReference>
<keyword evidence="9" id="KW-1185">Reference proteome</keyword>
<feature type="domain" description="AMP-dependent synthetase/ligase" evidence="6">
    <location>
        <begin position="16"/>
        <end position="374"/>
    </location>
</feature>
<dbReference type="InterPro" id="IPR025110">
    <property type="entry name" value="AMP-bd_C"/>
</dbReference>
<dbReference type="Pfam" id="PF00501">
    <property type="entry name" value="AMP-binding"/>
    <property type="match status" value="1"/>
</dbReference>
<gene>
    <name evidence="8" type="ORF">GCM10010994_59630</name>
</gene>
<dbReference type="EMBL" id="BMGG01000015">
    <property type="protein sequence ID" value="GGC93914.1"/>
    <property type="molecule type" value="Genomic_DNA"/>
</dbReference>
<comment type="catalytic activity">
    <reaction evidence="3">
        <text>3-(methylsulfanyl)propanoate + ATP + CoA = 3-(methylsulfanyl)propanoyl-CoA + AMP + diphosphate</text>
        <dbReference type="Rhea" id="RHEA:43052"/>
        <dbReference type="ChEBI" id="CHEBI:30616"/>
        <dbReference type="ChEBI" id="CHEBI:33019"/>
        <dbReference type="ChEBI" id="CHEBI:49016"/>
        <dbReference type="ChEBI" id="CHEBI:57287"/>
        <dbReference type="ChEBI" id="CHEBI:82815"/>
        <dbReference type="ChEBI" id="CHEBI:456215"/>
        <dbReference type="EC" id="6.2.1.44"/>
    </reaction>
    <physiologicalReaction direction="left-to-right" evidence="3">
        <dbReference type="Rhea" id="RHEA:43053"/>
    </physiologicalReaction>
</comment>
<keyword evidence="2 8" id="KW-0436">Ligase</keyword>
<proteinExistence type="inferred from homology"/>
<dbReference type="InterPro" id="IPR045851">
    <property type="entry name" value="AMP-bd_C_sf"/>
</dbReference>
<dbReference type="Gene3D" id="3.30.300.30">
    <property type="match status" value="1"/>
</dbReference>
<organism evidence="8 9">
    <name type="scientific">Chelatococcus reniformis</name>
    <dbReference type="NCBI Taxonomy" id="1494448"/>
    <lineage>
        <taxon>Bacteria</taxon>
        <taxon>Pseudomonadati</taxon>
        <taxon>Pseudomonadota</taxon>
        <taxon>Alphaproteobacteria</taxon>
        <taxon>Hyphomicrobiales</taxon>
        <taxon>Chelatococcaceae</taxon>
        <taxon>Chelatococcus</taxon>
    </lineage>
</organism>
<reference evidence="8" key="1">
    <citation type="journal article" date="2014" name="Int. J. Syst. Evol. Microbiol.">
        <title>Complete genome sequence of Corynebacterium casei LMG S-19264T (=DSM 44701T), isolated from a smear-ripened cheese.</title>
        <authorList>
            <consortium name="US DOE Joint Genome Institute (JGI-PGF)"/>
            <person name="Walter F."/>
            <person name="Albersmeier A."/>
            <person name="Kalinowski J."/>
            <person name="Ruckert C."/>
        </authorList>
    </citation>
    <scope>NUCLEOTIDE SEQUENCE</scope>
    <source>
        <strain evidence="8">CGMCC 1.12919</strain>
    </source>
</reference>
<evidence type="ECO:0000259" key="6">
    <source>
        <dbReference type="Pfam" id="PF00501"/>
    </source>
</evidence>
<dbReference type="EC" id="6.2.1.44" evidence="4"/>
<evidence type="ECO:0000313" key="8">
    <source>
        <dbReference type="EMBL" id="GGC93914.1"/>
    </source>
</evidence>
<dbReference type="Gene3D" id="3.40.50.12780">
    <property type="entry name" value="N-terminal domain of ligase-like"/>
    <property type="match status" value="1"/>
</dbReference>
<dbReference type="InterPro" id="IPR050237">
    <property type="entry name" value="ATP-dep_AMP-bd_enzyme"/>
</dbReference>
<evidence type="ECO:0000256" key="3">
    <source>
        <dbReference type="ARBA" id="ARBA00051915"/>
    </source>
</evidence>
<feature type="domain" description="AMP-binding enzyme C-terminal" evidence="7">
    <location>
        <begin position="430"/>
        <end position="504"/>
    </location>
</feature>
<dbReference type="Proteomes" id="UP000637002">
    <property type="component" value="Unassembled WGS sequence"/>
</dbReference>
<reference evidence="8" key="2">
    <citation type="submission" date="2020-09" db="EMBL/GenBank/DDBJ databases">
        <authorList>
            <person name="Sun Q."/>
            <person name="Zhou Y."/>
        </authorList>
    </citation>
    <scope>NUCLEOTIDE SEQUENCE</scope>
    <source>
        <strain evidence="8">CGMCC 1.12919</strain>
    </source>
</reference>
<dbReference type="GO" id="GO:0016878">
    <property type="term" value="F:acid-thiol ligase activity"/>
    <property type="evidence" value="ECO:0007669"/>
    <property type="project" value="UniProtKB-ARBA"/>
</dbReference>
<evidence type="ECO:0000256" key="1">
    <source>
        <dbReference type="ARBA" id="ARBA00006432"/>
    </source>
</evidence>
<sequence length="524" mass="57441">MLRYEFDCLSSDILVHNARAYANSDAVVCEDRRLSWKDLNARVNRLANLLTTRGVHKGDKVCTLMSNSIEAFVAFWGTIKAGAVIVPLNPMLDKDAFARLADASDAVAMMSDGLNYALVDAARSTLTKVRQDLYLGFGFAARGWEDGEAALDAHSDAEPCVRIGPEDTMTIIYSSGTTGEPKGIEHTHGARLYYFLAFSLSTEINRNSVAICSTPIYATGTWITMFPAILRGAKIVLLKKFTPEDILRAIETEGGTHTFMVPAQYIAMLQADGGRYNLSSLKVFVTAGQPLPEVVQERLLKSYPGVTIREVYGASEGYATIRLPDDVGEHARKSVGKPNLLDEFRIIGEAGNELPDGETGEIVAYGPGIMKGYYKREDLTRAATWISPGGRTFVRSGDAGFIDQDGHLHYVGRIKDMIKSGGINIYAIDIEDVIMRHPSVEELAVIGVPHPKWGEAPLAIIVPKAGEATDPNDIREWANSRVAKYQRVAAVILCEDLPRATYGKIQKQALRLRYADFFGAEALL</sequence>
<name>A0A916UXZ7_9HYPH</name>
<dbReference type="AlphaFoldDB" id="A0A916UXZ7"/>
<dbReference type="InterPro" id="IPR000873">
    <property type="entry name" value="AMP-dep_synth/lig_dom"/>
</dbReference>
<accession>A0A916UXZ7</accession>
<comment type="similarity">
    <text evidence="1">Belongs to the ATP-dependent AMP-binding enzyme family.</text>
</comment>
<dbReference type="PROSITE" id="PS00455">
    <property type="entry name" value="AMP_BINDING"/>
    <property type="match status" value="1"/>
</dbReference>
<dbReference type="PANTHER" id="PTHR43767:SF1">
    <property type="entry name" value="NONRIBOSOMAL PEPTIDE SYNTHASE PES1 (EUROFUNG)-RELATED"/>
    <property type="match status" value="1"/>
</dbReference>
<dbReference type="FunFam" id="3.30.300.30:FF:000008">
    <property type="entry name" value="2,3-dihydroxybenzoate-AMP ligase"/>
    <property type="match status" value="1"/>
</dbReference>
<evidence type="ECO:0000256" key="4">
    <source>
        <dbReference type="ARBA" id="ARBA00066616"/>
    </source>
</evidence>
<evidence type="ECO:0000259" key="7">
    <source>
        <dbReference type="Pfam" id="PF13193"/>
    </source>
</evidence>
<dbReference type="PANTHER" id="PTHR43767">
    <property type="entry name" value="LONG-CHAIN-FATTY-ACID--COA LIGASE"/>
    <property type="match status" value="1"/>
</dbReference>
<dbReference type="Pfam" id="PF13193">
    <property type="entry name" value="AMP-binding_C"/>
    <property type="match status" value="1"/>
</dbReference>
<protein>
    <recommendedName>
        <fullName evidence="5">3-methylmercaptopropionyl-CoA ligase</fullName>
        <ecNumber evidence="4">6.2.1.44</ecNumber>
    </recommendedName>
</protein>